<keyword evidence="4" id="KW-0963">Cytoplasm</keyword>
<dbReference type="GO" id="GO:0033962">
    <property type="term" value="P:P-body assembly"/>
    <property type="evidence" value="ECO:0007669"/>
    <property type="project" value="TreeGrafter"/>
</dbReference>
<dbReference type="EMBL" id="CP064812">
    <property type="protein sequence ID" value="QPG74335.1"/>
    <property type="molecule type" value="Genomic_DNA"/>
</dbReference>
<reference evidence="8" key="1">
    <citation type="submission" date="2020-10" db="EMBL/GenBank/DDBJ databases">
        <authorList>
            <person name="Roach M.J.R."/>
        </authorList>
    </citation>
    <scope>NUCLEOTIDE SEQUENCE</scope>
    <source>
        <strain evidence="8">CBS 1945</strain>
    </source>
</reference>
<dbReference type="OrthoDB" id="10030313at2759"/>
<gene>
    <name evidence="8" type="ORF">FOA43_001662</name>
</gene>
<evidence type="ECO:0000256" key="1">
    <source>
        <dbReference type="ARBA" id="ARBA00004201"/>
    </source>
</evidence>
<evidence type="ECO:0000259" key="7">
    <source>
        <dbReference type="PROSITE" id="PS51512"/>
    </source>
</evidence>
<evidence type="ECO:0000256" key="4">
    <source>
        <dbReference type="ARBA" id="ARBA00022490"/>
    </source>
</evidence>
<feature type="compositionally biased region" description="Acidic residues" evidence="5">
    <location>
        <begin position="195"/>
        <end position="204"/>
    </location>
</feature>
<dbReference type="SMART" id="SM01199">
    <property type="entry name" value="FDF"/>
    <property type="match status" value="1"/>
</dbReference>
<dbReference type="Pfam" id="PF09532">
    <property type="entry name" value="FDF"/>
    <property type="match status" value="1"/>
</dbReference>
<dbReference type="PROSITE" id="PS51385">
    <property type="entry name" value="YJEF_N"/>
    <property type="match status" value="1"/>
</dbReference>
<dbReference type="RefSeq" id="XP_038777900.1">
    <property type="nucleotide sequence ID" value="XM_038921972.1"/>
</dbReference>
<feature type="region of interest" description="Disordered" evidence="5">
    <location>
        <begin position="181"/>
        <end position="226"/>
    </location>
</feature>
<dbReference type="Proteomes" id="UP000662931">
    <property type="component" value="Chromosome 1"/>
</dbReference>
<feature type="compositionally biased region" description="Basic residues" evidence="5">
    <location>
        <begin position="69"/>
        <end position="79"/>
    </location>
</feature>
<feature type="compositionally biased region" description="Polar residues" evidence="5">
    <location>
        <begin position="95"/>
        <end position="112"/>
    </location>
</feature>
<dbReference type="InterPro" id="IPR019050">
    <property type="entry name" value="FDF_dom"/>
</dbReference>
<dbReference type="InterPro" id="IPR025762">
    <property type="entry name" value="DFDF"/>
</dbReference>
<evidence type="ECO:0000256" key="5">
    <source>
        <dbReference type="SAM" id="MobiDB-lite"/>
    </source>
</evidence>
<evidence type="ECO:0000259" key="6">
    <source>
        <dbReference type="PROSITE" id="PS51385"/>
    </source>
</evidence>
<keyword evidence="9" id="KW-1185">Reference proteome</keyword>
<proteinExistence type="inferred from homology"/>
<dbReference type="GO" id="GO:0003729">
    <property type="term" value="F:mRNA binding"/>
    <property type="evidence" value="ECO:0007669"/>
    <property type="project" value="TreeGrafter"/>
</dbReference>
<evidence type="ECO:0000313" key="8">
    <source>
        <dbReference type="EMBL" id="QPG74335.1"/>
    </source>
</evidence>
<dbReference type="GO" id="GO:0000932">
    <property type="term" value="C:P-body"/>
    <property type="evidence" value="ECO:0007669"/>
    <property type="project" value="UniProtKB-SubCell"/>
</dbReference>
<evidence type="ECO:0000313" key="9">
    <source>
        <dbReference type="Proteomes" id="UP000662931"/>
    </source>
</evidence>
<feature type="compositionally biased region" description="Polar residues" evidence="5">
    <location>
        <begin position="216"/>
        <end position="226"/>
    </location>
</feature>
<dbReference type="InterPro" id="IPR004443">
    <property type="entry name" value="YjeF_N_dom"/>
</dbReference>
<feature type="compositionally biased region" description="Basic and acidic residues" evidence="5">
    <location>
        <begin position="80"/>
        <end position="94"/>
    </location>
</feature>
<evidence type="ECO:0000256" key="2">
    <source>
        <dbReference type="ARBA" id="ARBA00006610"/>
    </source>
</evidence>
<dbReference type="GO" id="GO:0031087">
    <property type="term" value="P:deadenylation-independent decapping of nuclear-transcribed mRNA"/>
    <property type="evidence" value="ECO:0007669"/>
    <property type="project" value="TreeGrafter"/>
</dbReference>
<accession>A0A875S1X4</accession>
<name>A0A875S1X4_EENNA</name>
<dbReference type="GeneID" id="62195063"/>
<dbReference type="PROSITE" id="PS51512">
    <property type="entry name" value="DFDF"/>
    <property type="match status" value="1"/>
</dbReference>
<comment type="similarity">
    <text evidence="2">Belongs to the EDC3 family.</text>
</comment>
<sequence length="514" mass="57635">MSQFCGYTLELVLNDPAHTTITGIIKKIVDKELIVSNPGYLDGSKFKDKEVSIKGSEIRDLKVVELPAKKGKKKSKKKAKEMEPPEKHQEEKRQQSSGSRNHNDIDWNTENPTDVKKMEDFDFASNLQKFDKASVFKEISEQDDMDPTRRLVSMNKVDPEQRKYGNDEMVIKKHMDEWDNINGGNLKNGKHNDDSTDTDQFVDAEESKESSREASTLAQRHTSMPSRSITPIVDTQVRLVYSGTKETAKTCSPLQLSEIECLAHSKFHYGKMLLAENSARGIAELIISKVLGSFRVGSANHNTPPLILTLAGNNRAGCIALATGRQLLNHGVRVVTYLLHDFERSEEELTSEVKESSDMFESCGGKIVTSVAQLKKILSKLDSPLEFILDGLQGYDMDLNDFIEPEVSDSELIVNWCNEQDLPVMSIDIPSGLNASSGTSDFSTFLACKYLVSIGLPLNSILNLYKFGYFKETELAHFVVDSGIPKKVFSSKSSFRKFEKSWFSDSWSKKLSIL</sequence>
<organism evidence="8 9">
    <name type="scientific">Eeniella nana</name>
    <name type="common">Yeast</name>
    <name type="synonym">Brettanomyces nanus</name>
    <dbReference type="NCBI Taxonomy" id="13502"/>
    <lineage>
        <taxon>Eukaryota</taxon>
        <taxon>Fungi</taxon>
        <taxon>Dikarya</taxon>
        <taxon>Ascomycota</taxon>
        <taxon>Saccharomycotina</taxon>
        <taxon>Pichiomycetes</taxon>
        <taxon>Pichiales</taxon>
        <taxon>Pichiaceae</taxon>
        <taxon>Brettanomyces</taxon>
    </lineage>
</organism>
<dbReference type="PANTHER" id="PTHR13612">
    <property type="entry name" value="ENHANCER OF MRNA-DECAPPING PROTEIN 3"/>
    <property type="match status" value="1"/>
</dbReference>
<evidence type="ECO:0000256" key="3">
    <source>
        <dbReference type="ARBA" id="ARBA00015797"/>
    </source>
</evidence>
<dbReference type="Pfam" id="PF03853">
    <property type="entry name" value="YjeF_N"/>
    <property type="match status" value="1"/>
</dbReference>
<dbReference type="AlphaFoldDB" id="A0A875S1X4"/>
<dbReference type="InterPro" id="IPR036652">
    <property type="entry name" value="YjeF_N_dom_sf"/>
</dbReference>
<dbReference type="SUPFAM" id="SSF64153">
    <property type="entry name" value="YjeF N-terminal domain-like"/>
    <property type="match status" value="1"/>
</dbReference>
<dbReference type="Gene3D" id="3.40.50.10260">
    <property type="entry name" value="YjeF N-terminal domain"/>
    <property type="match status" value="1"/>
</dbReference>
<dbReference type="KEGG" id="bnn:FOA43_001662"/>
<feature type="region of interest" description="Disordered" evidence="5">
    <location>
        <begin position="67"/>
        <end position="113"/>
    </location>
</feature>
<protein>
    <recommendedName>
        <fullName evidence="3">Enhancer of mRNA-decapping protein 3</fullName>
    </recommendedName>
</protein>
<feature type="domain" description="DFDF" evidence="7">
    <location>
        <begin position="109"/>
        <end position="145"/>
    </location>
</feature>
<feature type="domain" description="YjeF N-terminal" evidence="6">
    <location>
        <begin position="256"/>
        <end position="490"/>
    </location>
</feature>
<dbReference type="PANTHER" id="PTHR13612:SF0">
    <property type="entry name" value="ENHANCER OF MRNA-DECAPPING PROTEIN 3"/>
    <property type="match status" value="1"/>
</dbReference>
<comment type="subcellular location">
    <subcellularLocation>
        <location evidence="1">Cytoplasm</location>
        <location evidence="1">P-body</location>
    </subcellularLocation>
</comment>